<accession>A0A9P6NQ35</accession>
<proteinExistence type="predicted"/>
<organism evidence="2 3">
    <name type="scientific">Cronartium quercuum f. sp. fusiforme G11</name>
    <dbReference type="NCBI Taxonomy" id="708437"/>
    <lineage>
        <taxon>Eukaryota</taxon>
        <taxon>Fungi</taxon>
        <taxon>Dikarya</taxon>
        <taxon>Basidiomycota</taxon>
        <taxon>Pucciniomycotina</taxon>
        <taxon>Pucciniomycetes</taxon>
        <taxon>Pucciniales</taxon>
        <taxon>Coleosporiaceae</taxon>
        <taxon>Cronartium</taxon>
    </lineage>
</organism>
<comment type="caution">
    <text evidence="2">The sequence shown here is derived from an EMBL/GenBank/DDBJ whole genome shotgun (WGS) entry which is preliminary data.</text>
</comment>
<protein>
    <submittedName>
        <fullName evidence="2">Uncharacterized protein</fullName>
    </submittedName>
</protein>
<evidence type="ECO:0000313" key="3">
    <source>
        <dbReference type="Proteomes" id="UP000886653"/>
    </source>
</evidence>
<name>A0A9P6NQ35_9BASI</name>
<keyword evidence="3" id="KW-1185">Reference proteome</keyword>
<evidence type="ECO:0000256" key="1">
    <source>
        <dbReference type="SAM" id="MobiDB-lite"/>
    </source>
</evidence>
<reference evidence="2" key="1">
    <citation type="submission" date="2013-11" db="EMBL/GenBank/DDBJ databases">
        <title>Genome sequence of the fusiform rust pathogen reveals effectors for host alternation and coevolution with pine.</title>
        <authorList>
            <consortium name="DOE Joint Genome Institute"/>
            <person name="Smith K."/>
            <person name="Pendleton A."/>
            <person name="Kubisiak T."/>
            <person name="Anderson C."/>
            <person name="Salamov A."/>
            <person name="Aerts A."/>
            <person name="Riley R."/>
            <person name="Clum A."/>
            <person name="Lindquist E."/>
            <person name="Ence D."/>
            <person name="Campbell M."/>
            <person name="Kronenberg Z."/>
            <person name="Feau N."/>
            <person name="Dhillon B."/>
            <person name="Hamelin R."/>
            <person name="Burleigh J."/>
            <person name="Smith J."/>
            <person name="Yandell M."/>
            <person name="Nelson C."/>
            <person name="Grigoriev I."/>
            <person name="Davis J."/>
        </authorList>
    </citation>
    <scope>NUCLEOTIDE SEQUENCE</scope>
    <source>
        <strain evidence="2">G11</strain>
    </source>
</reference>
<sequence length="250" mass="27199">MHQFGTGYREGDGTWSIDQLSGRSRASFRGRLRDSAVGRAVDDVREAWDSDREGLVVARGLVGTPIPIPVFPKGHRGVTTAAQPVEDKAFVLPDRKASNSSLLESLPFRSPRVPSSKLNVYGDAALRRFKLEKKKGGYERVSRIFDEEKKAGTVDSTNVVTGSSLKLAGRARAISEEPVTTFVKATQTGSPLSETGLPERSETSGKKDVPRNSSTTEGGSLCRKFYGIEPPSKVARLVLRLNGAPKNQIW</sequence>
<dbReference type="EMBL" id="MU167223">
    <property type="protein sequence ID" value="KAG0149969.1"/>
    <property type="molecule type" value="Genomic_DNA"/>
</dbReference>
<feature type="compositionally biased region" description="Basic and acidic residues" evidence="1">
    <location>
        <begin position="197"/>
        <end position="210"/>
    </location>
</feature>
<gene>
    <name evidence="2" type="ORF">CROQUDRAFT_88515</name>
</gene>
<feature type="region of interest" description="Disordered" evidence="1">
    <location>
        <begin position="186"/>
        <end position="222"/>
    </location>
</feature>
<dbReference type="AlphaFoldDB" id="A0A9P6NQ35"/>
<dbReference type="Proteomes" id="UP000886653">
    <property type="component" value="Unassembled WGS sequence"/>
</dbReference>
<evidence type="ECO:0000313" key="2">
    <source>
        <dbReference type="EMBL" id="KAG0149969.1"/>
    </source>
</evidence>